<name>A0A291RHE7_9NOCA</name>
<dbReference type="AlphaFoldDB" id="A0A291RHE7"/>
<evidence type="ECO:0000313" key="1">
    <source>
        <dbReference type="EMBL" id="ATL66787.1"/>
    </source>
</evidence>
<organism evidence="1 2">
    <name type="scientific">Nocardia terpenica</name>
    <dbReference type="NCBI Taxonomy" id="455432"/>
    <lineage>
        <taxon>Bacteria</taxon>
        <taxon>Bacillati</taxon>
        <taxon>Actinomycetota</taxon>
        <taxon>Actinomycetes</taxon>
        <taxon>Mycobacteriales</taxon>
        <taxon>Nocardiaceae</taxon>
        <taxon>Nocardia</taxon>
    </lineage>
</organism>
<gene>
    <name evidence="1" type="ORF">CRH09_11785</name>
</gene>
<dbReference type="EMBL" id="CP023778">
    <property type="protein sequence ID" value="ATL66787.1"/>
    <property type="molecule type" value="Genomic_DNA"/>
</dbReference>
<sequence>MNRTTPGGPIRPEHAVDEWQLRGDPGQHWLTRTHGVYTLEIRPTAASSCALRVHRGEILLREASASDLDYLKTIAQQWIQEP</sequence>
<protein>
    <submittedName>
        <fullName evidence="1">Uncharacterized protein</fullName>
    </submittedName>
</protein>
<dbReference type="GeneID" id="88358083"/>
<evidence type="ECO:0000313" key="2">
    <source>
        <dbReference type="Proteomes" id="UP000221961"/>
    </source>
</evidence>
<reference evidence="1 2" key="1">
    <citation type="submission" date="2017-10" db="EMBL/GenBank/DDBJ databases">
        <title>Comparative genomics between pathogenic Norcardia.</title>
        <authorList>
            <person name="Zeng L."/>
        </authorList>
    </citation>
    <scope>NUCLEOTIDE SEQUENCE [LARGE SCALE GENOMIC DNA]</scope>
    <source>
        <strain evidence="1 2">NC_YFY_NT001</strain>
    </source>
</reference>
<dbReference type="RefSeq" id="WP_098693964.1">
    <property type="nucleotide sequence ID" value="NZ_CP023778.1"/>
</dbReference>
<proteinExistence type="predicted"/>
<accession>A0A291RHE7</accession>
<dbReference type="KEGG" id="ntp:CRH09_11785"/>
<dbReference type="Proteomes" id="UP000221961">
    <property type="component" value="Chromosome"/>
</dbReference>